<sequence length="785" mass="89664">MKQAISREQYQRAEKLMATNTGNYVFNSLIKAHWLGQTERFWYKRELRMASGRGKQFILVDPRQSTSRLAFDHQKLAETLSLGLGKVCDPDKLPFEQFAFEHDEQAIVFHVEKQPWICQLDDYTCAPLAIEDAKTAESHQSVRKDELPSPDGRWAAFLTEYNLYVRSLETGEIVQLTYDGQAYYDYATQPESRTTAVTERLHGIKHPPTALWSPDSKKLITYRLDQRFVRDLHLVQSVPSGEDVRPVLHSYRYPFPGDEHIAQMELLCIDIEKGTIVPLDSQPQPVPFLFTSLRKGIRLAGWSSDSEKAYYVRLSRDCKTAEFVITDPQTGSHHTLLKEHSETFLNIDIGHLSEVADHSVVYEPNIRLIGDGRSFIWQSERDGWAHLYLYDARSGELRHRLTQGPWAVRNIEAIDVERGWLYFTAGGREEGRDPYYLHLYRVRLDGSDLTLLTPEDAMHMVTFSPGLEYFVDVFSRVDLPPVSILRAADGRLIRELEKADIELLLAQGYQMPQRITVKAHDGMTDLYGVLVRPADFDPARKYPVIDYFYGGVQRINTPKFFCAEAYAGILDLLGDAQPFSQLGFATVILDGMGTPFRSKAFHDVSYGNLQGAAGLIDHVAGIKQLAEHYLFLDLDRVGIWGASGGGYGSVRAMLTYPDVYKVAVAGCGNHDQRLYVHAWGERYHGAYDAELYREQDNATLAHNLRGHLLLAHGDLDDNVHPAHTLRLVDALIKANKDFDLLIMPNKDHRFYTDRYFIRRKWDYFVTYLLGAEPPKGYIIREEDSQ</sequence>
<evidence type="ECO:0000259" key="1">
    <source>
        <dbReference type="Pfam" id="PF00326"/>
    </source>
</evidence>
<dbReference type="OrthoDB" id="9812921at2"/>
<name>A0A3M8CYB1_9BACL</name>
<dbReference type="Pfam" id="PF00326">
    <property type="entry name" value="Peptidase_S9"/>
    <property type="match status" value="1"/>
</dbReference>
<feature type="domain" description="Peptidase S9 prolyl oligopeptidase catalytic" evidence="1">
    <location>
        <begin position="576"/>
        <end position="768"/>
    </location>
</feature>
<dbReference type="RefSeq" id="WP_122921211.1">
    <property type="nucleotide sequence ID" value="NZ_RHHQ01000025.1"/>
</dbReference>
<dbReference type="Gene3D" id="3.40.50.1820">
    <property type="entry name" value="alpha/beta hydrolase"/>
    <property type="match status" value="1"/>
</dbReference>
<dbReference type="InterPro" id="IPR002469">
    <property type="entry name" value="Peptidase_S9B_N"/>
</dbReference>
<dbReference type="SUPFAM" id="SSF82171">
    <property type="entry name" value="DPP6 N-terminal domain-like"/>
    <property type="match status" value="1"/>
</dbReference>
<dbReference type="GO" id="GO:0008239">
    <property type="term" value="F:dipeptidyl-peptidase activity"/>
    <property type="evidence" value="ECO:0007669"/>
    <property type="project" value="TreeGrafter"/>
</dbReference>
<dbReference type="SUPFAM" id="SSF53474">
    <property type="entry name" value="alpha/beta-Hydrolases"/>
    <property type="match status" value="1"/>
</dbReference>
<dbReference type="Proteomes" id="UP000271031">
    <property type="component" value="Unassembled WGS sequence"/>
</dbReference>
<organism evidence="3 4">
    <name type="scientific">Brevibacillus fluminis</name>
    <dbReference type="NCBI Taxonomy" id="511487"/>
    <lineage>
        <taxon>Bacteria</taxon>
        <taxon>Bacillati</taxon>
        <taxon>Bacillota</taxon>
        <taxon>Bacilli</taxon>
        <taxon>Bacillales</taxon>
        <taxon>Paenibacillaceae</taxon>
        <taxon>Brevibacillus</taxon>
    </lineage>
</organism>
<dbReference type="GO" id="GO:0006508">
    <property type="term" value="P:proteolysis"/>
    <property type="evidence" value="ECO:0007669"/>
    <property type="project" value="InterPro"/>
</dbReference>
<dbReference type="PANTHER" id="PTHR11731:SF193">
    <property type="entry name" value="DIPEPTIDYL PEPTIDASE 9"/>
    <property type="match status" value="1"/>
</dbReference>
<dbReference type="EMBL" id="RHHQ01000025">
    <property type="protein sequence ID" value="RNB80227.1"/>
    <property type="molecule type" value="Genomic_DNA"/>
</dbReference>
<dbReference type="InterPro" id="IPR029058">
    <property type="entry name" value="AB_hydrolase_fold"/>
</dbReference>
<reference evidence="3 4" key="1">
    <citation type="submission" date="2018-10" db="EMBL/GenBank/DDBJ databases">
        <title>Phylogenomics of Brevibacillus.</title>
        <authorList>
            <person name="Dunlap C."/>
        </authorList>
    </citation>
    <scope>NUCLEOTIDE SEQUENCE [LARGE SCALE GENOMIC DNA]</scope>
    <source>
        <strain evidence="3 4">JCM 15716</strain>
    </source>
</reference>
<dbReference type="PANTHER" id="PTHR11731">
    <property type="entry name" value="PROTEASE FAMILY S9B,C DIPEPTIDYL-PEPTIDASE IV-RELATED"/>
    <property type="match status" value="1"/>
</dbReference>
<evidence type="ECO:0000313" key="4">
    <source>
        <dbReference type="Proteomes" id="UP000271031"/>
    </source>
</evidence>
<gene>
    <name evidence="3" type="ORF">EDM56_27885</name>
</gene>
<evidence type="ECO:0000313" key="3">
    <source>
        <dbReference type="EMBL" id="RNB80227.1"/>
    </source>
</evidence>
<dbReference type="Pfam" id="PF00930">
    <property type="entry name" value="DPPIV_N"/>
    <property type="match status" value="1"/>
</dbReference>
<dbReference type="InterPro" id="IPR001375">
    <property type="entry name" value="Peptidase_S9_cat"/>
</dbReference>
<dbReference type="InterPro" id="IPR050278">
    <property type="entry name" value="Serine_Prot_S9B/DPPIV"/>
</dbReference>
<keyword evidence="4" id="KW-1185">Reference proteome</keyword>
<dbReference type="AlphaFoldDB" id="A0A3M8CYB1"/>
<proteinExistence type="predicted"/>
<protein>
    <submittedName>
        <fullName evidence="3">S9 family peptidase</fullName>
    </submittedName>
</protein>
<accession>A0A3M8CYB1</accession>
<dbReference type="GO" id="GO:0008236">
    <property type="term" value="F:serine-type peptidase activity"/>
    <property type="evidence" value="ECO:0007669"/>
    <property type="project" value="InterPro"/>
</dbReference>
<dbReference type="Gene3D" id="2.140.10.30">
    <property type="entry name" value="Dipeptidylpeptidase IV, N-terminal domain"/>
    <property type="match status" value="1"/>
</dbReference>
<feature type="domain" description="Dipeptidylpeptidase IV N-terminal" evidence="2">
    <location>
        <begin position="126"/>
        <end position="481"/>
    </location>
</feature>
<comment type="caution">
    <text evidence="3">The sequence shown here is derived from an EMBL/GenBank/DDBJ whole genome shotgun (WGS) entry which is preliminary data.</text>
</comment>
<evidence type="ECO:0000259" key="2">
    <source>
        <dbReference type="Pfam" id="PF00930"/>
    </source>
</evidence>